<evidence type="ECO:0000313" key="2">
    <source>
        <dbReference type="EMBL" id="SDQ86895.1"/>
    </source>
</evidence>
<evidence type="ECO:0000313" key="3">
    <source>
        <dbReference type="Proteomes" id="UP000199289"/>
    </source>
</evidence>
<protein>
    <submittedName>
        <fullName evidence="1">PhzF family phenazine biosynthesis protein</fullName>
    </submittedName>
    <submittedName>
        <fullName evidence="2">Trans-2,3-dihydro-3-hydroxyanthranilate isomerase</fullName>
    </submittedName>
</protein>
<dbReference type="Gene3D" id="3.10.310.10">
    <property type="entry name" value="Diaminopimelate Epimerase, Chain A, domain 1"/>
    <property type="match status" value="2"/>
</dbReference>
<organism evidence="2 3">
    <name type="scientific">Halopelagius longus</name>
    <dbReference type="NCBI Taxonomy" id="1236180"/>
    <lineage>
        <taxon>Archaea</taxon>
        <taxon>Methanobacteriati</taxon>
        <taxon>Methanobacteriota</taxon>
        <taxon>Stenosarchaea group</taxon>
        <taxon>Halobacteria</taxon>
        <taxon>Halobacteriales</taxon>
        <taxon>Haloferacaceae</taxon>
    </lineage>
</organism>
<dbReference type="GO" id="GO:0016853">
    <property type="term" value="F:isomerase activity"/>
    <property type="evidence" value="ECO:0007669"/>
    <property type="project" value="UniProtKB-KW"/>
</dbReference>
<dbReference type="AlphaFoldDB" id="A0A1H1EDP6"/>
<dbReference type="InterPro" id="IPR003719">
    <property type="entry name" value="Phenazine_PhzF-like"/>
</dbReference>
<dbReference type="OrthoDB" id="105902at2157"/>
<dbReference type="PANTHER" id="PTHR13774">
    <property type="entry name" value="PHENAZINE BIOSYNTHESIS PROTEIN"/>
    <property type="match status" value="1"/>
</dbReference>
<proteinExistence type="predicted"/>
<evidence type="ECO:0000313" key="1">
    <source>
        <dbReference type="EMBL" id="RDI71715.1"/>
    </source>
</evidence>
<dbReference type="Proteomes" id="UP000255421">
    <property type="component" value="Unassembled WGS sequence"/>
</dbReference>
<dbReference type="Proteomes" id="UP000199289">
    <property type="component" value="Unassembled WGS sequence"/>
</dbReference>
<reference evidence="2" key="1">
    <citation type="submission" date="2016-10" db="EMBL/GenBank/DDBJ databases">
        <authorList>
            <person name="de Groot N.N."/>
        </authorList>
    </citation>
    <scope>NUCLEOTIDE SEQUENCE [LARGE SCALE GENOMIC DNA]</scope>
    <source>
        <strain evidence="2">CGMCC 1.12397</strain>
    </source>
</reference>
<sequence length="306" mass="33585">MSAENRFHLVDVFAERRYAGNQLAVVEDGASLSDEEMLDIAREMNYSETTFVETGEERNGGYDVRIFTPKEEIPFAGHPTLGTAAVLREEFGAGEEVTLNLPVGRIPVEVREADGEELLWMTQNPPEFGETVEPERVAEVLSLDASDVDDEWPVQVVSTGLPAVLIPLTDRDALERIAVDRRAYDELLDDVGVENLFAFCPDPRDGSHDFAARMFALGYNVPEDPATGSANGCLAGYLARHRYFDSPEVSVTVEQGYEMGRPSLLHLEAHDEAEAEARDDGEARSDGDVTVRVGGRVVPVADGTLR</sequence>
<reference evidence="1 4" key="3">
    <citation type="submission" date="2018-07" db="EMBL/GenBank/DDBJ databases">
        <title>Genome sequence of extremly halophilic archaeon Halopelagius longus strain BC12-B1.</title>
        <authorList>
            <person name="Zhang X."/>
        </authorList>
    </citation>
    <scope>NUCLEOTIDE SEQUENCE [LARGE SCALE GENOMIC DNA]</scope>
    <source>
        <strain evidence="1 4">BC12-B1</strain>
    </source>
</reference>
<evidence type="ECO:0000313" key="4">
    <source>
        <dbReference type="Proteomes" id="UP000255421"/>
    </source>
</evidence>
<accession>A0A1H1EDP6</accession>
<dbReference type="PANTHER" id="PTHR13774:SF32">
    <property type="entry name" value="ANTISENSE-ENHANCING SEQUENCE 1"/>
    <property type="match status" value="1"/>
</dbReference>
<reference evidence="3" key="2">
    <citation type="submission" date="2016-10" db="EMBL/GenBank/DDBJ databases">
        <authorList>
            <person name="Varghese N."/>
            <person name="Submissions S."/>
        </authorList>
    </citation>
    <scope>NUCLEOTIDE SEQUENCE [LARGE SCALE GENOMIC DNA]</scope>
    <source>
        <strain evidence="3">CGMCC 1.12397</strain>
    </source>
</reference>
<dbReference type="EMBL" id="FNKQ01000003">
    <property type="protein sequence ID" value="SDQ86895.1"/>
    <property type="molecule type" value="Genomic_DNA"/>
</dbReference>
<name>A0A1H1EDP6_9EURY</name>
<dbReference type="SUPFAM" id="SSF54506">
    <property type="entry name" value="Diaminopimelate epimerase-like"/>
    <property type="match status" value="1"/>
</dbReference>
<dbReference type="NCBIfam" id="TIGR00654">
    <property type="entry name" value="PhzF_family"/>
    <property type="match status" value="1"/>
</dbReference>
<keyword evidence="2" id="KW-0413">Isomerase</keyword>
<dbReference type="Pfam" id="PF02567">
    <property type="entry name" value="PhzC-PhzF"/>
    <property type="match status" value="1"/>
</dbReference>
<gene>
    <name evidence="1" type="ORF">DWB78_08235</name>
    <name evidence="2" type="ORF">SAMN05216278_2858</name>
</gene>
<dbReference type="GO" id="GO:0005737">
    <property type="term" value="C:cytoplasm"/>
    <property type="evidence" value="ECO:0007669"/>
    <property type="project" value="TreeGrafter"/>
</dbReference>
<dbReference type="RefSeq" id="WP_092538351.1">
    <property type="nucleotide sequence ID" value="NZ_FNKQ01000003.1"/>
</dbReference>
<keyword evidence="4" id="KW-1185">Reference proteome</keyword>
<dbReference type="PIRSF" id="PIRSF016184">
    <property type="entry name" value="PhzC_PhzF"/>
    <property type="match status" value="1"/>
</dbReference>
<dbReference type="EMBL" id="QQST01000001">
    <property type="protein sequence ID" value="RDI71715.1"/>
    <property type="molecule type" value="Genomic_DNA"/>
</dbReference>